<name>A0A5J4WLX4_9EUKA</name>
<reference evidence="1 2" key="1">
    <citation type="submission" date="2019-03" db="EMBL/GenBank/DDBJ databases">
        <title>Single cell metagenomics reveals metabolic interactions within the superorganism composed of flagellate Streblomastix strix and complex community of Bacteroidetes bacteria on its surface.</title>
        <authorList>
            <person name="Treitli S.C."/>
            <person name="Kolisko M."/>
            <person name="Husnik F."/>
            <person name="Keeling P."/>
            <person name="Hampl V."/>
        </authorList>
    </citation>
    <scope>NUCLEOTIDE SEQUENCE [LARGE SCALE GENOMIC DNA]</scope>
    <source>
        <strain evidence="1">ST1C</strain>
    </source>
</reference>
<dbReference type="AlphaFoldDB" id="A0A5J4WLX4"/>
<evidence type="ECO:0000313" key="1">
    <source>
        <dbReference type="EMBL" id="KAA6395269.1"/>
    </source>
</evidence>
<sequence>MVAELKQYVKEILLMFHPWQGWKKSDGVKLNLNSVRTVAQSISTQVGNDYPSAHVKGIIEAPINPFLLSGQQKDSNTVIEILSSSLF</sequence>
<comment type="caution">
    <text evidence="1">The sequence shown here is derived from an EMBL/GenBank/DDBJ whole genome shotgun (WGS) entry which is preliminary data.</text>
</comment>
<gene>
    <name evidence="1" type="ORF">EZS28_009206</name>
</gene>
<dbReference type="Proteomes" id="UP000324800">
    <property type="component" value="Unassembled WGS sequence"/>
</dbReference>
<accession>A0A5J4WLX4</accession>
<proteinExistence type="predicted"/>
<dbReference type="EMBL" id="SNRW01001728">
    <property type="protein sequence ID" value="KAA6395269.1"/>
    <property type="molecule type" value="Genomic_DNA"/>
</dbReference>
<evidence type="ECO:0000313" key="2">
    <source>
        <dbReference type="Proteomes" id="UP000324800"/>
    </source>
</evidence>
<organism evidence="1 2">
    <name type="scientific">Streblomastix strix</name>
    <dbReference type="NCBI Taxonomy" id="222440"/>
    <lineage>
        <taxon>Eukaryota</taxon>
        <taxon>Metamonada</taxon>
        <taxon>Preaxostyla</taxon>
        <taxon>Oxymonadida</taxon>
        <taxon>Streblomastigidae</taxon>
        <taxon>Streblomastix</taxon>
    </lineage>
</organism>
<protein>
    <submittedName>
        <fullName evidence="1">Uncharacterized protein</fullName>
    </submittedName>
</protein>